<dbReference type="SUPFAM" id="SSF54995">
    <property type="entry name" value="Ribosomal protein S6"/>
    <property type="match status" value="1"/>
</dbReference>
<dbReference type="InterPro" id="IPR000529">
    <property type="entry name" value="Ribosomal_bS6"/>
</dbReference>
<keyword evidence="4 7" id="KW-0689">Ribosomal protein</keyword>
<feature type="compositionally biased region" description="Basic and acidic residues" evidence="8">
    <location>
        <begin position="102"/>
        <end position="133"/>
    </location>
</feature>
<dbReference type="InterPro" id="IPR020815">
    <property type="entry name" value="Ribosomal_bS6_CS"/>
</dbReference>
<dbReference type="InterPro" id="IPR020814">
    <property type="entry name" value="Ribosomal_S6_plastid/chlpt"/>
</dbReference>
<dbReference type="GO" id="GO:0019843">
    <property type="term" value="F:rRNA binding"/>
    <property type="evidence" value="ECO:0007669"/>
    <property type="project" value="UniProtKB-UniRule"/>
</dbReference>
<feature type="compositionally biased region" description="Basic and acidic residues" evidence="8">
    <location>
        <begin position="140"/>
        <end position="154"/>
    </location>
</feature>
<keyword evidence="5 7" id="KW-0687">Ribonucleoprotein</keyword>
<dbReference type="GO" id="GO:0006412">
    <property type="term" value="P:translation"/>
    <property type="evidence" value="ECO:0007669"/>
    <property type="project" value="UniProtKB-UniRule"/>
</dbReference>
<keyword evidence="3 7" id="KW-0694">RNA-binding</keyword>
<name>A0A2M6WW94_9BACT</name>
<dbReference type="Pfam" id="PF01250">
    <property type="entry name" value="Ribosomal_S6"/>
    <property type="match status" value="1"/>
</dbReference>
<evidence type="ECO:0000256" key="5">
    <source>
        <dbReference type="ARBA" id="ARBA00023274"/>
    </source>
</evidence>
<dbReference type="HAMAP" id="MF_00360">
    <property type="entry name" value="Ribosomal_bS6"/>
    <property type="match status" value="1"/>
</dbReference>
<comment type="similarity">
    <text evidence="1 7">Belongs to the bacterial ribosomal protein bS6 family.</text>
</comment>
<evidence type="ECO:0000256" key="1">
    <source>
        <dbReference type="ARBA" id="ARBA00009512"/>
    </source>
</evidence>
<dbReference type="InterPro" id="IPR035980">
    <property type="entry name" value="Ribosomal_bS6_sf"/>
</dbReference>
<gene>
    <name evidence="7 9" type="primary">rpsF</name>
    <name evidence="9" type="ORF">COT77_03470</name>
</gene>
<evidence type="ECO:0000256" key="4">
    <source>
        <dbReference type="ARBA" id="ARBA00022980"/>
    </source>
</evidence>
<evidence type="ECO:0000256" key="7">
    <source>
        <dbReference type="HAMAP-Rule" id="MF_00360"/>
    </source>
</evidence>
<feature type="compositionally biased region" description="Basic and acidic residues" evidence="8">
    <location>
        <begin position="163"/>
        <end position="199"/>
    </location>
</feature>
<dbReference type="PROSITE" id="PS01048">
    <property type="entry name" value="RIBOSOMAL_S6"/>
    <property type="match status" value="1"/>
</dbReference>
<dbReference type="NCBIfam" id="TIGR00166">
    <property type="entry name" value="S6"/>
    <property type="match status" value="1"/>
</dbReference>
<sequence length="199" mass="22678">MKEPERKTVGEKYEITFLIKEGNSPNKLEEILSSNNAKIGEKTNYGLKRLAYKIKGLQAADLYTYYFEAENQSIAEITKELQLVSVVIRFLIVTEVPKSAKIESFRQKPKREESKPMAGKVEIKPTPKPEPEQKLAPAEKQPEKKTEEIKKTTEKAPAPTQKEPIKPVKTETKPVKAEREEGKVKKDELDEKLKALVED</sequence>
<evidence type="ECO:0000313" key="10">
    <source>
        <dbReference type="Proteomes" id="UP000228596"/>
    </source>
</evidence>
<dbReference type="GO" id="GO:0005840">
    <property type="term" value="C:ribosome"/>
    <property type="evidence" value="ECO:0007669"/>
    <property type="project" value="UniProtKB-KW"/>
</dbReference>
<dbReference type="Proteomes" id="UP000228596">
    <property type="component" value="Unassembled WGS sequence"/>
</dbReference>
<reference evidence="10" key="1">
    <citation type="submission" date="2017-09" db="EMBL/GenBank/DDBJ databases">
        <title>Depth-based differentiation of microbial function through sediment-hosted aquifers and enrichment of novel symbionts in the deep terrestrial subsurface.</title>
        <authorList>
            <person name="Probst A.J."/>
            <person name="Ladd B."/>
            <person name="Jarett J.K."/>
            <person name="Geller-Mcgrath D.E."/>
            <person name="Sieber C.M.K."/>
            <person name="Emerson J.B."/>
            <person name="Anantharaman K."/>
            <person name="Thomas B.C."/>
            <person name="Malmstrom R."/>
            <person name="Stieglmeier M."/>
            <person name="Klingl A."/>
            <person name="Woyke T."/>
            <person name="Ryan C.M."/>
            <person name="Banfield J.F."/>
        </authorList>
    </citation>
    <scope>NUCLEOTIDE SEQUENCE [LARGE SCALE GENOMIC DNA]</scope>
</reference>
<comment type="caution">
    <text evidence="9">The sequence shown here is derived from an EMBL/GenBank/DDBJ whole genome shotgun (WGS) entry which is preliminary data.</text>
</comment>
<protein>
    <recommendedName>
        <fullName evidence="6 7">Small ribosomal subunit protein bS6</fullName>
    </recommendedName>
</protein>
<evidence type="ECO:0000256" key="2">
    <source>
        <dbReference type="ARBA" id="ARBA00022730"/>
    </source>
</evidence>
<evidence type="ECO:0000256" key="6">
    <source>
        <dbReference type="ARBA" id="ARBA00035294"/>
    </source>
</evidence>
<dbReference type="GO" id="GO:0003735">
    <property type="term" value="F:structural constituent of ribosome"/>
    <property type="evidence" value="ECO:0007669"/>
    <property type="project" value="InterPro"/>
</dbReference>
<keyword evidence="2 7" id="KW-0699">rRNA-binding</keyword>
<feature type="region of interest" description="Disordered" evidence="8">
    <location>
        <begin position="102"/>
        <end position="199"/>
    </location>
</feature>
<dbReference type="Gene3D" id="3.30.70.60">
    <property type="match status" value="1"/>
</dbReference>
<dbReference type="InterPro" id="IPR014717">
    <property type="entry name" value="Transl_elong_EF1B/ribsomal_bS6"/>
</dbReference>
<dbReference type="GO" id="GO:1990904">
    <property type="term" value="C:ribonucleoprotein complex"/>
    <property type="evidence" value="ECO:0007669"/>
    <property type="project" value="UniProtKB-KW"/>
</dbReference>
<proteinExistence type="inferred from homology"/>
<organism evidence="9 10">
    <name type="scientific">Candidatus Berkelbacteria bacterium CG10_big_fil_rev_8_21_14_0_10_41_12</name>
    <dbReference type="NCBI Taxonomy" id="1974513"/>
    <lineage>
        <taxon>Bacteria</taxon>
        <taxon>Candidatus Berkelbacteria</taxon>
    </lineage>
</organism>
<accession>A0A2M6WW94</accession>
<dbReference type="EMBL" id="PEZV01000040">
    <property type="protein sequence ID" value="PIT97060.1"/>
    <property type="molecule type" value="Genomic_DNA"/>
</dbReference>
<evidence type="ECO:0000313" key="9">
    <source>
        <dbReference type="EMBL" id="PIT97060.1"/>
    </source>
</evidence>
<evidence type="ECO:0000256" key="3">
    <source>
        <dbReference type="ARBA" id="ARBA00022884"/>
    </source>
</evidence>
<comment type="function">
    <text evidence="7">Binds together with bS18 to 16S ribosomal RNA.</text>
</comment>
<dbReference type="AlphaFoldDB" id="A0A2M6WW94"/>
<dbReference type="CDD" id="cd00473">
    <property type="entry name" value="bS6"/>
    <property type="match status" value="1"/>
</dbReference>
<evidence type="ECO:0000256" key="8">
    <source>
        <dbReference type="SAM" id="MobiDB-lite"/>
    </source>
</evidence>